<dbReference type="OrthoDB" id="372134at2157"/>
<protein>
    <recommendedName>
        <fullName evidence="11">tRNA-t(6)A37 methylthiotransferase</fullName>
        <ecNumber evidence="11">2.8.4.5</ecNumber>
    </recommendedName>
</protein>
<dbReference type="Gene3D" id="3.80.30.20">
    <property type="entry name" value="tm_1862 like domain"/>
    <property type="match status" value="1"/>
</dbReference>
<keyword evidence="5 11" id="KW-0949">S-adenosyl-L-methionine</keyword>
<dbReference type="Pfam" id="PF01938">
    <property type="entry name" value="TRAM"/>
    <property type="match status" value="1"/>
</dbReference>
<dbReference type="NCBIfam" id="TIGR01578">
    <property type="entry name" value="MiaB-like-B"/>
    <property type="match status" value="1"/>
</dbReference>
<dbReference type="AlphaFoldDB" id="A0A1H2X989"/>
<dbReference type="InterPro" id="IPR005839">
    <property type="entry name" value="Methylthiotransferase"/>
</dbReference>
<accession>A0A1H2X989</accession>
<dbReference type="Gene3D" id="3.40.50.12160">
    <property type="entry name" value="Methylthiotransferase, N-terminal domain"/>
    <property type="match status" value="1"/>
</dbReference>
<keyword evidence="8 11" id="KW-0408">Iron</keyword>
<evidence type="ECO:0000256" key="5">
    <source>
        <dbReference type="ARBA" id="ARBA00022691"/>
    </source>
</evidence>
<feature type="domain" description="Radical SAM core" evidence="14">
    <location>
        <begin position="138"/>
        <end position="369"/>
    </location>
</feature>
<dbReference type="InterPro" id="IPR007197">
    <property type="entry name" value="rSAM"/>
</dbReference>
<dbReference type="PANTHER" id="PTHR11918">
    <property type="entry name" value="RADICAL SAM PROTEINS"/>
    <property type="match status" value="1"/>
</dbReference>
<dbReference type="GO" id="GO:0035598">
    <property type="term" value="F:tRNA (N(6)-L-threonylcarbamoyladenosine(37)-C(2))-methylthiotransferase activity"/>
    <property type="evidence" value="ECO:0007669"/>
    <property type="project" value="UniProtKB-UniRule"/>
</dbReference>
<comment type="catalytic activity">
    <reaction evidence="10 11">
        <text>N(6)-L-threonylcarbamoyladenosine(37) in tRNA + (sulfur carrier)-SH + AH2 + 2 S-adenosyl-L-methionine = 2-methylsulfanyl-N(6)-L-threonylcarbamoyladenosine(37) in tRNA + (sulfur carrier)-H + 5'-deoxyadenosine + L-methionine + A + S-adenosyl-L-homocysteine + 2 H(+)</text>
        <dbReference type="Rhea" id="RHEA:37075"/>
        <dbReference type="Rhea" id="RHEA-COMP:10163"/>
        <dbReference type="Rhea" id="RHEA-COMP:11092"/>
        <dbReference type="Rhea" id="RHEA-COMP:14737"/>
        <dbReference type="Rhea" id="RHEA-COMP:14739"/>
        <dbReference type="ChEBI" id="CHEBI:13193"/>
        <dbReference type="ChEBI" id="CHEBI:15378"/>
        <dbReference type="ChEBI" id="CHEBI:17319"/>
        <dbReference type="ChEBI" id="CHEBI:17499"/>
        <dbReference type="ChEBI" id="CHEBI:29917"/>
        <dbReference type="ChEBI" id="CHEBI:57844"/>
        <dbReference type="ChEBI" id="CHEBI:57856"/>
        <dbReference type="ChEBI" id="CHEBI:59789"/>
        <dbReference type="ChEBI" id="CHEBI:64428"/>
        <dbReference type="ChEBI" id="CHEBI:74418"/>
        <dbReference type="ChEBI" id="CHEBI:74420"/>
        <dbReference type="EC" id="2.8.4.5"/>
    </reaction>
</comment>
<reference evidence="16 17" key="1">
    <citation type="submission" date="2016-10" db="EMBL/GenBank/DDBJ databases">
        <authorList>
            <person name="de Groot N.N."/>
        </authorList>
    </citation>
    <scope>NUCLEOTIDE SEQUENCE [LARGE SCALE GENOMIC DNA]</scope>
    <source>
        <strain evidence="16 17">Z-7982</strain>
    </source>
</reference>
<evidence type="ECO:0000313" key="15">
    <source>
        <dbReference type="EMBL" id="RNI09958.1"/>
    </source>
</evidence>
<dbReference type="InterPro" id="IPR038135">
    <property type="entry name" value="Methylthiotransferase_N_sf"/>
</dbReference>
<dbReference type="InterPro" id="IPR006466">
    <property type="entry name" value="MiaB-like_arc_euk"/>
</dbReference>
<evidence type="ECO:0000259" key="13">
    <source>
        <dbReference type="PROSITE" id="PS51449"/>
    </source>
</evidence>
<evidence type="ECO:0000256" key="7">
    <source>
        <dbReference type="ARBA" id="ARBA00022723"/>
    </source>
</evidence>
<comment type="similarity">
    <text evidence="2 11">Belongs to the methylthiotransferase family. CDKAL1 subfamily.</text>
</comment>
<gene>
    <name evidence="15" type="ORF">EFE40_04820</name>
    <name evidence="16" type="ORF">SAMN04515625_1794</name>
</gene>
<comment type="function">
    <text evidence="1 11">Catalyzes the methylthiolation of N6-threonylcarbamoyladenosine (t(6)A), leading to the formation of 2-methylthio-N6-threonylcarbamoyladenosine (ms(2)t(6)A) at position 37 in tRNAs that read codons beginning with adenine.</text>
</comment>
<dbReference type="FunFam" id="3.80.30.20:FF:000002">
    <property type="entry name" value="threonylcarbamoyladenosine tRNA methylthiotransferase isoform X2"/>
    <property type="match status" value="1"/>
</dbReference>
<name>A0A1H2X989_9EURY</name>
<evidence type="ECO:0000259" key="12">
    <source>
        <dbReference type="PROSITE" id="PS50926"/>
    </source>
</evidence>
<evidence type="ECO:0000259" key="14">
    <source>
        <dbReference type="PROSITE" id="PS51918"/>
    </source>
</evidence>
<dbReference type="InterPro" id="IPR058240">
    <property type="entry name" value="rSAM_sf"/>
</dbReference>
<comment type="cofactor">
    <cofactor evidence="11">
        <name>[4Fe-4S] cluster</name>
        <dbReference type="ChEBI" id="CHEBI:49883"/>
    </cofactor>
    <text evidence="11">Binds 1 or 2 [4Fe-4S] cluster. One cluster is coordinated with 3 cysteines and an exchangeable S-adenosyl-L-methionine.</text>
</comment>
<dbReference type="EMBL" id="FNMU01000006">
    <property type="protein sequence ID" value="SDW89034.1"/>
    <property type="molecule type" value="Genomic_DNA"/>
</dbReference>
<keyword evidence="9 11" id="KW-0411">Iron-sulfur</keyword>
<dbReference type="InterPro" id="IPR023404">
    <property type="entry name" value="rSAM_horseshoe"/>
</dbReference>
<dbReference type="PROSITE" id="PS51918">
    <property type="entry name" value="RADICAL_SAM"/>
    <property type="match status" value="1"/>
</dbReference>
<evidence type="ECO:0000256" key="8">
    <source>
        <dbReference type="ARBA" id="ARBA00023004"/>
    </source>
</evidence>
<dbReference type="Pfam" id="PF04055">
    <property type="entry name" value="Radical_SAM"/>
    <property type="match status" value="1"/>
</dbReference>
<dbReference type="InterPro" id="IPR002792">
    <property type="entry name" value="TRAM_dom"/>
</dbReference>
<dbReference type="InterPro" id="IPR013848">
    <property type="entry name" value="Methylthiotransferase_N"/>
</dbReference>
<dbReference type="InterPro" id="IPR006638">
    <property type="entry name" value="Elp3/MiaA/NifB-like_rSAM"/>
</dbReference>
<evidence type="ECO:0000313" key="18">
    <source>
        <dbReference type="Proteomes" id="UP000267921"/>
    </source>
</evidence>
<organism evidence="16 17">
    <name type="scientific">Methanohalophilus halophilus</name>
    <dbReference type="NCBI Taxonomy" id="2177"/>
    <lineage>
        <taxon>Archaea</taxon>
        <taxon>Methanobacteriati</taxon>
        <taxon>Methanobacteriota</taxon>
        <taxon>Stenosarchaea group</taxon>
        <taxon>Methanomicrobia</taxon>
        <taxon>Methanosarcinales</taxon>
        <taxon>Methanosarcinaceae</taxon>
        <taxon>Methanohalophilus</taxon>
    </lineage>
</organism>
<evidence type="ECO:0000256" key="2">
    <source>
        <dbReference type="ARBA" id="ARBA00008616"/>
    </source>
</evidence>
<dbReference type="EMBL" id="RJJG01000003">
    <property type="protein sequence ID" value="RNI09958.1"/>
    <property type="molecule type" value="Genomic_DNA"/>
</dbReference>
<evidence type="ECO:0000256" key="6">
    <source>
        <dbReference type="ARBA" id="ARBA00022694"/>
    </source>
</evidence>
<evidence type="ECO:0000313" key="17">
    <source>
        <dbReference type="Proteomes" id="UP000198669"/>
    </source>
</evidence>
<reference evidence="15 18" key="2">
    <citation type="submission" date="2018-10" db="EMBL/GenBank/DDBJ databases">
        <title>Cultivation of a novel Methanohalophilus strain from Kebrit Deep of the Red Sea and a genomic comparison of members of the genus Methanohalophilus.</title>
        <authorList>
            <person name="Guan Y."/>
            <person name="Ngugi D.K."/>
            <person name="Stingl U."/>
        </authorList>
    </citation>
    <scope>NUCLEOTIDE SEQUENCE [LARGE SCALE GENOMIC DNA]</scope>
    <source>
        <strain evidence="15 18">DSM 3094</strain>
    </source>
</reference>
<dbReference type="RefSeq" id="WP_072561425.1">
    <property type="nucleotide sequence ID" value="NZ_RJJG01000003.1"/>
</dbReference>
<evidence type="ECO:0000256" key="11">
    <source>
        <dbReference type="RuleBase" id="RU368081"/>
    </source>
</evidence>
<evidence type="ECO:0000256" key="9">
    <source>
        <dbReference type="ARBA" id="ARBA00023014"/>
    </source>
</evidence>
<keyword evidence="7 11" id="KW-0479">Metal-binding</keyword>
<evidence type="ECO:0000313" key="16">
    <source>
        <dbReference type="EMBL" id="SDW89034.1"/>
    </source>
</evidence>
<evidence type="ECO:0000256" key="4">
    <source>
        <dbReference type="ARBA" id="ARBA00022679"/>
    </source>
</evidence>
<dbReference type="CDD" id="cd01335">
    <property type="entry name" value="Radical_SAM"/>
    <property type="match status" value="1"/>
</dbReference>
<dbReference type="EC" id="2.8.4.5" evidence="11"/>
<dbReference type="PANTHER" id="PTHR11918:SF45">
    <property type="entry name" value="THREONYLCARBAMOYLADENOSINE TRNA METHYLTHIOTRANSFERASE"/>
    <property type="match status" value="1"/>
</dbReference>
<feature type="domain" description="TRAM" evidence="12">
    <location>
        <begin position="370"/>
        <end position="431"/>
    </location>
</feature>
<proteinExistence type="inferred from homology"/>
<dbReference type="GO" id="GO:0051539">
    <property type="term" value="F:4 iron, 4 sulfur cluster binding"/>
    <property type="evidence" value="ECO:0007669"/>
    <property type="project" value="UniProtKB-UniRule"/>
</dbReference>
<dbReference type="GO" id="GO:0046872">
    <property type="term" value="F:metal ion binding"/>
    <property type="evidence" value="ECO:0007669"/>
    <property type="project" value="UniProtKB-UniRule"/>
</dbReference>
<dbReference type="Proteomes" id="UP000267921">
    <property type="component" value="Unassembled WGS sequence"/>
</dbReference>
<sequence length="431" mass="48628">MLNIHIATFGCTANQSSSEILEAKAVDLGHRLVSEREADVIICNTCTVKDTTEQKILHKIKEWGLQGREVIVTGCMPQVQLDEILENNPEVHVLGMNSLLKLGVILNRVHERLKGFTLRPISVFEDSPGGLLNVPRKRSSPNIHICQISQGCNNRCSYCIVTLARGPLYSFDADSIVTDIEQAVYEGCSEIWLTSQDNAQYGLDKGIRLPALLKRITAIPGDFRLRVGMMNPASTLEILDELLQAYSSEKIYKVLHLPIQSASDKVLGRMKRKHTMEQANIIVEKFRDTFPESTLFTDIIVGFPGENEEDFELTLDWIRTYRPDKVNISRYTPRPHTEALQFRNIDTRIVVERSGKLHRLCNQIKLGKKEDMVGREVDVFISQQAKVKGLMSRTDSYKPVVIPKAGKFSPGQRCRVKIEEATPGYFIGHPV</sequence>
<feature type="domain" description="MTTase N-terminal" evidence="13">
    <location>
        <begin position="2"/>
        <end position="111"/>
    </location>
</feature>
<dbReference type="PROSITE" id="PS50926">
    <property type="entry name" value="TRAM"/>
    <property type="match status" value="1"/>
</dbReference>
<dbReference type="Proteomes" id="UP000198669">
    <property type="component" value="Unassembled WGS sequence"/>
</dbReference>
<dbReference type="SFLD" id="SFLDS00029">
    <property type="entry name" value="Radical_SAM"/>
    <property type="match status" value="1"/>
</dbReference>
<dbReference type="PROSITE" id="PS51449">
    <property type="entry name" value="MTTASE_N"/>
    <property type="match status" value="1"/>
</dbReference>
<dbReference type="NCBIfam" id="TIGR00089">
    <property type="entry name" value="MiaB/RimO family radical SAM methylthiotransferase"/>
    <property type="match status" value="1"/>
</dbReference>
<keyword evidence="6 11" id="KW-0819">tRNA processing</keyword>
<evidence type="ECO:0000256" key="3">
    <source>
        <dbReference type="ARBA" id="ARBA00022485"/>
    </source>
</evidence>
<evidence type="ECO:0000256" key="1">
    <source>
        <dbReference type="ARBA" id="ARBA00002399"/>
    </source>
</evidence>
<evidence type="ECO:0000256" key="10">
    <source>
        <dbReference type="ARBA" id="ARBA00051661"/>
    </source>
</evidence>
<dbReference type="SFLD" id="SFLDG01082">
    <property type="entry name" value="B12-binding_domain_containing"/>
    <property type="match status" value="1"/>
</dbReference>
<keyword evidence="4 11" id="KW-0808">Transferase</keyword>
<dbReference type="SUPFAM" id="SSF102114">
    <property type="entry name" value="Radical SAM enzymes"/>
    <property type="match status" value="1"/>
</dbReference>
<dbReference type="SMART" id="SM00729">
    <property type="entry name" value="Elp3"/>
    <property type="match status" value="1"/>
</dbReference>
<dbReference type="Pfam" id="PF00919">
    <property type="entry name" value="UPF0004"/>
    <property type="match status" value="1"/>
</dbReference>
<keyword evidence="3 11" id="KW-0004">4Fe-4S</keyword>